<evidence type="ECO:0000256" key="2">
    <source>
        <dbReference type="ARBA" id="ARBA00005801"/>
    </source>
</evidence>
<dbReference type="GO" id="GO:0006465">
    <property type="term" value="P:signal peptide processing"/>
    <property type="evidence" value="ECO:0007669"/>
    <property type="project" value="TreeGrafter"/>
</dbReference>
<dbReference type="GO" id="GO:0005886">
    <property type="term" value="C:plasma membrane"/>
    <property type="evidence" value="ECO:0007669"/>
    <property type="project" value="UniProtKB-SubCell"/>
</dbReference>
<feature type="transmembrane region" description="Helical" evidence="7">
    <location>
        <begin position="221"/>
        <end position="240"/>
    </location>
</feature>
<keyword evidence="4 7" id="KW-0812">Transmembrane</keyword>
<dbReference type="GeneID" id="78411723"/>
<dbReference type="PANTHER" id="PTHR30487">
    <property type="entry name" value="TYPE 4 PREPILIN-LIKE PROTEINS LEADER PEPTIDE-PROCESSING ENZYME"/>
    <property type="match status" value="1"/>
</dbReference>
<feature type="transmembrane region" description="Helical" evidence="7">
    <location>
        <begin position="6"/>
        <end position="24"/>
    </location>
</feature>
<keyword evidence="6 7" id="KW-0472">Membrane</keyword>
<evidence type="ECO:0000256" key="4">
    <source>
        <dbReference type="ARBA" id="ARBA00022692"/>
    </source>
</evidence>
<dbReference type="Proteomes" id="UP000005926">
    <property type="component" value="Unassembled WGS sequence"/>
</dbReference>
<sequence>MLYIFIALMGASIGSFINVVSVRLNNGENFISTRSHCPSCGHILHFWDLIPIFSYLYLRGCCRYCHHKIGGRYYFIEVFVSLLFILVALLKGPLDILGFFFCSFLVLIALMDIDSYEVDLRVLLLLLLFEILLSSQTWEERLFSMIIGFLFYGVIKSLGHFIWKEEAFGMGDVYFLTTLGIIFSPIQITFVGLLSFVCGGVFCCFLHFFFRLKERSDKIPFTPFISMSAIITYLFSIQWIG</sequence>
<dbReference type="EC" id="3.4.-.-" evidence="10"/>
<feature type="transmembrane region" description="Helical" evidence="7">
    <location>
        <begin position="96"/>
        <end position="113"/>
    </location>
</feature>
<comment type="caution">
    <text evidence="10">The sequence shown here is derived from an EMBL/GenBank/DDBJ whole genome shotgun (WGS) entry which is preliminary data.</text>
</comment>
<feature type="transmembrane region" description="Helical" evidence="7">
    <location>
        <begin position="73"/>
        <end position="90"/>
    </location>
</feature>
<gene>
    <name evidence="10" type="ORF">HMPREF0444_0006</name>
</gene>
<dbReference type="Pfam" id="PF01478">
    <property type="entry name" value="Peptidase_A24"/>
    <property type="match status" value="1"/>
</dbReference>
<evidence type="ECO:0000256" key="6">
    <source>
        <dbReference type="ARBA" id="ARBA00023136"/>
    </source>
</evidence>
<comment type="similarity">
    <text evidence="2">Belongs to the peptidase A24 family.</text>
</comment>
<feature type="domain" description="Prepilin type IV endopeptidase peptidase" evidence="8">
    <location>
        <begin position="99"/>
        <end position="203"/>
    </location>
</feature>
<proteinExistence type="inferred from homology"/>
<accession>C8NDL1</accession>
<feature type="transmembrane region" description="Helical" evidence="7">
    <location>
        <begin position="190"/>
        <end position="209"/>
    </location>
</feature>
<dbReference type="PANTHER" id="PTHR30487:SF0">
    <property type="entry name" value="PREPILIN LEADER PEPTIDASE_N-METHYLTRANSFERASE-RELATED"/>
    <property type="match status" value="1"/>
</dbReference>
<evidence type="ECO:0000259" key="8">
    <source>
        <dbReference type="Pfam" id="PF01478"/>
    </source>
</evidence>
<reference evidence="10 11" key="1">
    <citation type="submission" date="2009-08" db="EMBL/GenBank/DDBJ databases">
        <authorList>
            <person name="Muzny D."/>
            <person name="Qin X."/>
            <person name="Deng J."/>
            <person name="Jiang H."/>
            <person name="Liu Y."/>
            <person name="Qu J."/>
            <person name="Song X.-Z."/>
            <person name="Zhang L."/>
            <person name="Thornton R."/>
            <person name="Coyle M."/>
            <person name="Francisco L."/>
            <person name="Jackson L."/>
            <person name="Javaid M."/>
            <person name="Korchina V."/>
            <person name="Kovar C."/>
            <person name="Mata R."/>
            <person name="Mathew T."/>
            <person name="Ngo R."/>
            <person name="Nguyen L."/>
            <person name="Nguyen N."/>
            <person name="Okwuonu G."/>
            <person name="Ongeri F."/>
            <person name="Pham C."/>
            <person name="Simmons D."/>
            <person name="Wilczek-Boney K."/>
            <person name="Hale W."/>
            <person name="Jakkamsetti A."/>
            <person name="Pham P."/>
            <person name="Ruth R."/>
            <person name="San Lucas F."/>
            <person name="Warren J."/>
            <person name="Zhang J."/>
            <person name="Zhao Z."/>
            <person name="Zhou C."/>
            <person name="Zhu D."/>
            <person name="Lee S."/>
            <person name="Bess C."/>
            <person name="Blankenburg K."/>
            <person name="Forbes L."/>
            <person name="Fu Q."/>
            <person name="Gubbala S."/>
            <person name="Hirani K."/>
            <person name="Jayaseelan J.C."/>
            <person name="Lara F."/>
            <person name="Munidasa M."/>
            <person name="Palculict T."/>
            <person name="Patil S."/>
            <person name="Pu L.-L."/>
            <person name="Saada N."/>
            <person name="Tang L."/>
            <person name="Weissenberger G."/>
            <person name="Zhu Y."/>
            <person name="Hemphill L."/>
            <person name="Shang Y."/>
            <person name="Youmans B."/>
            <person name="Ayvaz T."/>
            <person name="Ross M."/>
            <person name="Santibanez J."/>
            <person name="Aqrawi P."/>
            <person name="Gross S."/>
            <person name="Joshi V."/>
            <person name="Fowler G."/>
            <person name="Nazareth L."/>
            <person name="Reid J."/>
            <person name="Worley K."/>
            <person name="Petrosino J."/>
            <person name="Highlander S."/>
            <person name="Gibbs R."/>
        </authorList>
    </citation>
    <scope>NUCLEOTIDE SEQUENCE [LARGE SCALE GENOMIC DNA]</scope>
    <source>
        <strain evidence="10 11">ATCC 49175</strain>
    </source>
</reference>
<evidence type="ECO:0000256" key="3">
    <source>
        <dbReference type="ARBA" id="ARBA00022475"/>
    </source>
</evidence>
<dbReference type="eggNOG" id="COG1989">
    <property type="taxonomic scope" value="Bacteria"/>
</dbReference>
<dbReference type="HOGENOM" id="CLU_057101_0_1_9"/>
<evidence type="ECO:0000256" key="7">
    <source>
        <dbReference type="SAM" id="Phobius"/>
    </source>
</evidence>
<feature type="transmembrane region" description="Helical" evidence="7">
    <location>
        <begin position="142"/>
        <end position="159"/>
    </location>
</feature>
<dbReference type="RefSeq" id="WP_005604861.1">
    <property type="nucleotide sequence ID" value="NZ_CP102283.1"/>
</dbReference>
<evidence type="ECO:0000256" key="1">
    <source>
        <dbReference type="ARBA" id="ARBA00004651"/>
    </source>
</evidence>
<organism evidence="10 11">
    <name type="scientific">Granulicatella adiacens ATCC 49175</name>
    <dbReference type="NCBI Taxonomy" id="638301"/>
    <lineage>
        <taxon>Bacteria</taxon>
        <taxon>Bacillati</taxon>
        <taxon>Bacillota</taxon>
        <taxon>Bacilli</taxon>
        <taxon>Lactobacillales</taxon>
        <taxon>Carnobacteriaceae</taxon>
        <taxon>Granulicatella</taxon>
    </lineage>
</organism>
<keyword evidence="5 7" id="KW-1133">Transmembrane helix</keyword>
<feature type="domain" description="Prepilin peptidase A24 N-terminal" evidence="9">
    <location>
        <begin position="8"/>
        <end position="89"/>
    </location>
</feature>
<evidence type="ECO:0000256" key="5">
    <source>
        <dbReference type="ARBA" id="ARBA00022989"/>
    </source>
</evidence>
<name>C8NDL1_9LACT</name>
<protein>
    <submittedName>
        <fullName evidence="10">Bacterial peptidase A24, N-terminal domain protein</fullName>
        <ecNumber evidence="10">3.4.-.-</ecNumber>
    </submittedName>
</protein>
<dbReference type="EMBL" id="ACKZ01000003">
    <property type="protein sequence ID" value="EEW38234.1"/>
    <property type="molecule type" value="Genomic_DNA"/>
</dbReference>
<evidence type="ECO:0000259" key="9">
    <source>
        <dbReference type="Pfam" id="PF06750"/>
    </source>
</evidence>
<keyword evidence="11" id="KW-1185">Reference proteome</keyword>
<dbReference type="InterPro" id="IPR010627">
    <property type="entry name" value="Prepilin_pept_A24_N"/>
</dbReference>
<comment type="subcellular location">
    <subcellularLocation>
        <location evidence="1">Cell membrane</location>
        <topology evidence="1">Multi-pass membrane protein</topology>
    </subcellularLocation>
</comment>
<evidence type="ECO:0000313" key="10">
    <source>
        <dbReference type="EMBL" id="EEW38234.1"/>
    </source>
</evidence>
<dbReference type="Pfam" id="PF06750">
    <property type="entry name" value="A24_N_bact"/>
    <property type="match status" value="1"/>
</dbReference>
<dbReference type="InterPro" id="IPR050882">
    <property type="entry name" value="Prepilin_peptidase/N-MTase"/>
</dbReference>
<evidence type="ECO:0000313" key="11">
    <source>
        <dbReference type="Proteomes" id="UP000005926"/>
    </source>
</evidence>
<dbReference type="STRING" id="638301.HMPREF0444_0006"/>
<keyword evidence="10" id="KW-0378">Hydrolase</keyword>
<dbReference type="Gene3D" id="1.20.120.1220">
    <property type="match status" value="1"/>
</dbReference>
<dbReference type="AlphaFoldDB" id="C8NDL1"/>
<keyword evidence="3" id="KW-1003">Cell membrane</keyword>
<dbReference type="GO" id="GO:0004190">
    <property type="term" value="F:aspartic-type endopeptidase activity"/>
    <property type="evidence" value="ECO:0007669"/>
    <property type="project" value="InterPro"/>
</dbReference>
<dbReference type="InterPro" id="IPR000045">
    <property type="entry name" value="Prepilin_IV_endopep_pep"/>
</dbReference>